<dbReference type="PANTHER" id="PTHR28259:SF1">
    <property type="entry name" value="FLUORIDE EXPORT PROTEIN 1-RELATED"/>
    <property type="match status" value="1"/>
</dbReference>
<dbReference type="Pfam" id="PF02537">
    <property type="entry name" value="CRCB"/>
    <property type="match status" value="1"/>
</dbReference>
<dbReference type="PANTHER" id="PTHR28259">
    <property type="entry name" value="FLUORIDE EXPORT PROTEIN 1-RELATED"/>
    <property type="match status" value="1"/>
</dbReference>
<evidence type="ECO:0000256" key="8">
    <source>
        <dbReference type="ARBA" id="ARBA00035585"/>
    </source>
</evidence>
<comment type="subcellular location">
    <subcellularLocation>
        <location evidence="1 10">Cell membrane</location>
        <topology evidence="1 10">Multi-pass membrane protein</topology>
    </subcellularLocation>
</comment>
<comment type="activity regulation">
    <text evidence="10">Na(+) is not transported, but it plays an essential structural role and its presence is essential for fluoride channel function.</text>
</comment>
<dbReference type="OrthoDB" id="5148600at2"/>
<dbReference type="InterPro" id="IPR003691">
    <property type="entry name" value="FluC"/>
</dbReference>
<feature type="binding site" evidence="10">
    <location>
        <position position="76"/>
    </location>
    <ligand>
        <name>Na(+)</name>
        <dbReference type="ChEBI" id="CHEBI:29101"/>
        <note>structural</note>
    </ligand>
</feature>
<feature type="transmembrane region" description="Helical" evidence="10">
    <location>
        <begin position="101"/>
        <end position="119"/>
    </location>
</feature>
<dbReference type="RefSeq" id="WP_015795919.1">
    <property type="nucleotide sequence ID" value="NC_013131.1"/>
</dbReference>
<evidence type="ECO:0000256" key="2">
    <source>
        <dbReference type="ARBA" id="ARBA00022475"/>
    </source>
</evidence>
<evidence type="ECO:0000256" key="7">
    <source>
        <dbReference type="ARBA" id="ARBA00035120"/>
    </source>
</evidence>
<keyword evidence="4 10" id="KW-1133">Transmembrane helix</keyword>
<protein>
    <recommendedName>
        <fullName evidence="10">Fluoride-specific ion channel FluC</fullName>
    </recommendedName>
</protein>
<keyword evidence="6 10" id="KW-0407">Ion channel</keyword>
<dbReference type="GO" id="GO:0005886">
    <property type="term" value="C:plasma membrane"/>
    <property type="evidence" value="ECO:0007669"/>
    <property type="project" value="UniProtKB-SubCell"/>
</dbReference>
<proteinExistence type="inferred from homology"/>
<feature type="transmembrane region" description="Helical" evidence="10">
    <location>
        <begin position="63"/>
        <end position="81"/>
    </location>
</feature>
<evidence type="ECO:0000256" key="4">
    <source>
        <dbReference type="ARBA" id="ARBA00022989"/>
    </source>
</evidence>
<keyword evidence="2 10" id="KW-1003">Cell membrane</keyword>
<dbReference type="eggNOG" id="COG0239">
    <property type="taxonomic scope" value="Bacteria"/>
</dbReference>
<accession>C7Q9M2</accession>
<dbReference type="AlphaFoldDB" id="C7Q9M2"/>
<dbReference type="Proteomes" id="UP000000851">
    <property type="component" value="Chromosome"/>
</dbReference>
<dbReference type="GO" id="GO:0140114">
    <property type="term" value="P:cellular detoxification of fluoride"/>
    <property type="evidence" value="ECO:0007669"/>
    <property type="project" value="UniProtKB-UniRule"/>
</dbReference>
<evidence type="ECO:0000256" key="1">
    <source>
        <dbReference type="ARBA" id="ARBA00004651"/>
    </source>
</evidence>
<evidence type="ECO:0000313" key="12">
    <source>
        <dbReference type="Proteomes" id="UP000000851"/>
    </source>
</evidence>
<dbReference type="FunCoup" id="C7Q9M2">
    <property type="interactions" value="1"/>
</dbReference>
<dbReference type="GO" id="GO:0046872">
    <property type="term" value="F:metal ion binding"/>
    <property type="evidence" value="ECO:0007669"/>
    <property type="project" value="UniProtKB-KW"/>
</dbReference>
<reference evidence="11 12" key="1">
    <citation type="journal article" date="2009" name="Stand. Genomic Sci.">
        <title>Complete genome sequence of Catenulispora acidiphila type strain (ID 139908).</title>
        <authorList>
            <person name="Copeland A."/>
            <person name="Lapidus A."/>
            <person name="Glavina Del Rio T."/>
            <person name="Nolan M."/>
            <person name="Lucas S."/>
            <person name="Chen F."/>
            <person name="Tice H."/>
            <person name="Cheng J.F."/>
            <person name="Bruce D."/>
            <person name="Goodwin L."/>
            <person name="Pitluck S."/>
            <person name="Mikhailova N."/>
            <person name="Pati A."/>
            <person name="Ivanova N."/>
            <person name="Mavromatis K."/>
            <person name="Chen A."/>
            <person name="Palaniappan K."/>
            <person name="Chain P."/>
            <person name="Land M."/>
            <person name="Hauser L."/>
            <person name="Chang Y.J."/>
            <person name="Jeffries C.D."/>
            <person name="Chertkov O."/>
            <person name="Brettin T."/>
            <person name="Detter J.C."/>
            <person name="Han C."/>
            <person name="Ali Z."/>
            <person name="Tindall B.J."/>
            <person name="Goker M."/>
            <person name="Bristow J."/>
            <person name="Eisen J.A."/>
            <person name="Markowitz V."/>
            <person name="Hugenholtz P."/>
            <person name="Kyrpides N.C."/>
            <person name="Klenk H.P."/>
        </authorList>
    </citation>
    <scope>NUCLEOTIDE SEQUENCE [LARGE SCALE GENOMIC DNA]</scope>
    <source>
        <strain evidence="12">DSM 44928 / JCM 14897 / NBRC 102108 / NRRL B-24433 / ID139908</strain>
    </source>
</reference>
<comment type="catalytic activity">
    <reaction evidence="8">
        <text>fluoride(in) = fluoride(out)</text>
        <dbReference type="Rhea" id="RHEA:76159"/>
        <dbReference type="ChEBI" id="CHEBI:17051"/>
    </reaction>
    <physiologicalReaction direction="left-to-right" evidence="8">
        <dbReference type="Rhea" id="RHEA:76160"/>
    </physiologicalReaction>
</comment>
<gene>
    <name evidence="10" type="primary">fluC</name>
    <name evidence="10" type="synonym">crcB</name>
    <name evidence="11" type="ordered locus">Caci_7364</name>
</gene>
<organism evidence="11 12">
    <name type="scientific">Catenulispora acidiphila (strain DSM 44928 / JCM 14897 / NBRC 102108 / NRRL B-24433 / ID139908)</name>
    <dbReference type="NCBI Taxonomy" id="479433"/>
    <lineage>
        <taxon>Bacteria</taxon>
        <taxon>Bacillati</taxon>
        <taxon>Actinomycetota</taxon>
        <taxon>Actinomycetes</taxon>
        <taxon>Catenulisporales</taxon>
        <taxon>Catenulisporaceae</taxon>
        <taxon>Catenulispora</taxon>
    </lineage>
</organism>
<keyword evidence="10" id="KW-0479">Metal-binding</keyword>
<keyword evidence="3 10" id="KW-0812">Transmembrane</keyword>
<evidence type="ECO:0000256" key="6">
    <source>
        <dbReference type="ARBA" id="ARBA00023303"/>
    </source>
</evidence>
<dbReference type="NCBIfam" id="NF010824">
    <property type="entry name" value="PRK14228.1"/>
    <property type="match status" value="1"/>
</dbReference>
<name>C7Q9M2_CATAD</name>
<dbReference type="KEGG" id="cai:Caci_7364"/>
<dbReference type="GO" id="GO:0062054">
    <property type="term" value="F:fluoride channel activity"/>
    <property type="evidence" value="ECO:0007669"/>
    <property type="project" value="UniProtKB-UniRule"/>
</dbReference>
<evidence type="ECO:0000256" key="9">
    <source>
        <dbReference type="ARBA" id="ARBA00049940"/>
    </source>
</evidence>
<keyword evidence="5 10" id="KW-0472">Membrane</keyword>
<evidence type="ECO:0000313" key="11">
    <source>
        <dbReference type="EMBL" id="ACU76191.1"/>
    </source>
</evidence>
<comment type="similarity">
    <text evidence="7 10">Belongs to the fluoride channel Fluc/FEX (TC 1.A.43) family.</text>
</comment>
<evidence type="ECO:0000256" key="5">
    <source>
        <dbReference type="ARBA" id="ARBA00023136"/>
    </source>
</evidence>
<dbReference type="InParanoid" id="C7Q9M2"/>
<evidence type="ECO:0000256" key="3">
    <source>
        <dbReference type="ARBA" id="ARBA00022692"/>
    </source>
</evidence>
<keyword evidence="10" id="KW-0406">Ion transport</keyword>
<keyword evidence="10" id="KW-0813">Transport</keyword>
<dbReference type="NCBIfam" id="TIGR00494">
    <property type="entry name" value="crcB"/>
    <property type="match status" value="1"/>
</dbReference>
<feature type="transmembrane region" description="Helical" evidence="10">
    <location>
        <begin position="32"/>
        <end position="51"/>
    </location>
</feature>
<keyword evidence="10" id="KW-0915">Sodium</keyword>
<dbReference type="EMBL" id="CP001700">
    <property type="protein sequence ID" value="ACU76191.1"/>
    <property type="molecule type" value="Genomic_DNA"/>
</dbReference>
<evidence type="ECO:0000256" key="10">
    <source>
        <dbReference type="HAMAP-Rule" id="MF_00454"/>
    </source>
</evidence>
<sequence>MTLLAVALAAAVGAPARYLVDRFVAARNRGGFPWGTFVINVSGAFVLGVLVGMGAHHGLSKQAVTILGTGFCGAYTTFSTFSVETVRLVEERAFAKAVTNVGVSLLAGLLAGAVGLGLAQ</sequence>
<dbReference type="HOGENOM" id="CLU_114342_2_1_11"/>
<dbReference type="STRING" id="479433.Caci_7364"/>
<comment type="function">
    <text evidence="9 10">Fluoride-specific ion channel. Important for reducing fluoride concentration in the cell, thus reducing its toxicity.</text>
</comment>
<keyword evidence="12" id="KW-1185">Reference proteome</keyword>
<feature type="binding site" evidence="10">
    <location>
        <position position="73"/>
    </location>
    <ligand>
        <name>Na(+)</name>
        <dbReference type="ChEBI" id="CHEBI:29101"/>
        <note>structural</note>
    </ligand>
</feature>
<dbReference type="HAMAP" id="MF_00454">
    <property type="entry name" value="FluC"/>
    <property type="match status" value="1"/>
</dbReference>